<feature type="transmembrane region" description="Helical" evidence="7">
    <location>
        <begin position="185"/>
        <end position="203"/>
    </location>
</feature>
<dbReference type="OMA" id="WIEGPEP"/>
<comment type="similarity">
    <text evidence="2">Belongs to the acetate uptake transporter (AceTr) (TC 2.A.96) family.</text>
</comment>
<dbReference type="InterPro" id="IPR047623">
    <property type="entry name" value="SatP"/>
</dbReference>
<gene>
    <name evidence="8" type="primary">Contig12573.g626</name>
    <name evidence="8" type="ORF">STYLEM_11318</name>
</gene>
<feature type="transmembrane region" description="Helical" evidence="7">
    <location>
        <begin position="93"/>
        <end position="111"/>
    </location>
</feature>
<dbReference type="GO" id="GO:0071422">
    <property type="term" value="P:succinate transmembrane transport"/>
    <property type="evidence" value="ECO:0007669"/>
    <property type="project" value="TreeGrafter"/>
</dbReference>
<organism evidence="8 9">
    <name type="scientific">Stylonychia lemnae</name>
    <name type="common">Ciliate</name>
    <dbReference type="NCBI Taxonomy" id="5949"/>
    <lineage>
        <taxon>Eukaryota</taxon>
        <taxon>Sar</taxon>
        <taxon>Alveolata</taxon>
        <taxon>Ciliophora</taxon>
        <taxon>Intramacronucleata</taxon>
        <taxon>Spirotrichea</taxon>
        <taxon>Stichotrichia</taxon>
        <taxon>Sporadotrichida</taxon>
        <taxon>Oxytrichidae</taxon>
        <taxon>Stylonychinae</taxon>
        <taxon>Stylonychia</taxon>
    </lineage>
</organism>
<feature type="transmembrane region" description="Helical" evidence="7">
    <location>
        <begin position="237"/>
        <end position="257"/>
    </location>
</feature>
<protein>
    <submittedName>
        <fullName evidence="8">Uncharacterized protein</fullName>
    </submittedName>
</protein>
<feature type="compositionally biased region" description="Basic and acidic residues" evidence="6">
    <location>
        <begin position="35"/>
        <end position="60"/>
    </location>
</feature>
<feature type="transmembrane region" description="Helical" evidence="7">
    <location>
        <begin position="123"/>
        <end position="143"/>
    </location>
</feature>
<evidence type="ECO:0000256" key="1">
    <source>
        <dbReference type="ARBA" id="ARBA00004141"/>
    </source>
</evidence>
<dbReference type="Pfam" id="PF01184">
    <property type="entry name" value="Gpr1_Fun34_YaaH"/>
    <property type="match status" value="1"/>
</dbReference>
<evidence type="ECO:0000256" key="2">
    <source>
        <dbReference type="ARBA" id="ARBA00005587"/>
    </source>
</evidence>
<evidence type="ECO:0000256" key="3">
    <source>
        <dbReference type="ARBA" id="ARBA00022692"/>
    </source>
</evidence>
<dbReference type="InterPro" id="IPR000791">
    <property type="entry name" value="Gpr1/Fun34/SatP-like"/>
</dbReference>
<dbReference type="EMBL" id="CCKQ01010770">
    <property type="protein sequence ID" value="CDW82288.1"/>
    <property type="molecule type" value="Genomic_DNA"/>
</dbReference>
<evidence type="ECO:0000256" key="7">
    <source>
        <dbReference type="SAM" id="Phobius"/>
    </source>
</evidence>
<feature type="transmembrane region" description="Helical" evidence="7">
    <location>
        <begin position="210"/>
        <end position="231"/>
    </location>
</feature>
<keyword evidence="3 7" id="KW-0812">Transmembrane</keyword>
<evidence type="ECO:0000256" key="4">
    <source>
        <dbReference type="ARBA" id="ARBA00022989"/>
    </source>
</evidence>
<dbReference type="PANTHER" id="PTHR30178:SF3">
    <property type="entry name" value="SUCCINATE-ACETATE_PROTON SYMPORTER SATP"/>
    <property type="match status" value="1"/>
</dbReference>
<dbReference type="InParanoid" id="A0A078AN14"/>
<sequence>MSASHNDQHKTDIELQDRRGIGSDDSKRTRAISDINHEMKKLNGKDEYGADGKYNSRDSLDTPLNSGPRPAFYFMDTESLKQLKLIVDSQDKTANPAALGLLGFGLTTFLLNMHNAGVYPLNTMILAMGLFYGGLAQLIAGIFEWKKGQMFGMIAFMSYGLFWISLCTLLILPDLGIGKATNPTAMAWYLFIWGCFSTCMFVGTLKSKPWALVFVFFTVVLLFFLLASYNWTLKPDVLKAAGIEGVICGLSAIYTAFGEILNETYGRTIIPLGIRTPPKK</sequence>
<evidence type="ECO:0000256" key="5">
    <source>
        <dbReference type="ARBA" id="ARBA00023136"/>
    </source>
</evidence>
<feature type="transmembrane region" description="Helical" evidence="7">
    <location>
        <begin position="150"/>
        <end position="173"/>
    </location>
</feature>
<dbReference type="AlphaFoldDB" id="A0A078AN14"/>
<keyword evidence="4 7" id="KW-1133">Transmembrane helix</keyword>
<name>A0A078AN14_STYLE</name>
<accession>A0A078AN14</accession>
<proteinExistence type="inferred from homology"/>
<evidence type="ECO:0000256" key="6">
    <source>
        <dbReference type="SAM" id="MobiDB-lite"/>
    </source>
</evidence>
<dbReference type="NCBIfam" id="NF038013">
    <property type="entry name" value="AceTr_1"/>
    <property type="match status" value="1"/>
</dbReference>
<evidence type="ECO:0000313" key="8">
    <source>
        <dbReference type="EMBL" id="CDW82288.1"/>
    </source>
</evidence>
<keyword evidence="5 7" id="KW-0472">Membrane</keyword>
<dbReference type="GO" id="GO:0015360">
    <property type="term" value="F:acetate:proton symporter activity"/>
    <property type="evidence" value="ECO:0007669"/>
    <property type="project" value="TreeGrafter"/>
</dbReference>
<dbReference type="Proteomes" id="UP000039865">
    <property type="component" value="Unassembled WGS sequence"/>
</dbReference>
<feature type="region of interest" description="Disordered" evidence="6">
    <location>
        <begin position="1"/>
        <end position="65"/>
    </location>
</feature>
<feature type="compositionally biased region" description="Basic and acidic residues" evidence="6">
    <location>
        <begin position="1"/>
        <end position="28"/>
    </location>
</feature>
<dbReference type="GO" id="GO:0005886">
    <property type="term" value="C:plasma membrane"/>
    <property type="evidence" value="ECO:0007669"/>
    <property type="project" value="TreeGrafter"/>
</dbReference>
<dbReference type="OrthoDB" id="311828at2759"/>
<comment type="subcellular location">
    <subcellularLocation>
        <location evidence="1">Membrane</location>
        <topology evidence="1">Multi-pass membrane protein</topology>
    </subcellularLocation>
</comment>
<dbReference type="PANTHER" id="PTHR30178">
    <property type="entry name" value="INNER MEMBRANE PROTEIN YAAH"/>
    <property type="match status" value="1"/>
</dbReference>
<evidence type="ECO:0000313" key="9">
    <source>
        <dbReference type="Proteomes" id="UP000039865"/>
    </source>
</evidence>
<reference evidence="8 9" key="1">
    <citation type="submission" date="2014-06" db="EMBL/GenBank/DDBJ databases">
        <authorList>
            <person name="Swart Estienne"/>
        </authorList>
    </citation>
    <scope>NUCLEOTIDE SEQUENCE [LARGE SCALE GENOMIC DNA]</scope>
    <source>
        <strain evidence="8 9">130c</strain>
    </source>
</reference>
<keyword evidence="9" id="KW-1185">Reference proteome</keyword>